<proteinExistence type="predicted"/>
<protein>
    <submittedName>
        <fullName evidence="5">MarR family transcriptional regulator</fullName>
    </submittedName>
</protein>
<organism evidence="5 6">
    <name type="scientific">Paenochrobactrum glaciei</name>
    <dbReference type="NCBI Taxonomy" id="486407"/>
    <lineage>
        <taxon>Bacteria</taxon>
        <taxon>Pseudomonadati</taxon>
        <taxon>Pseudomonadota</taxon>
        <taxon>Alphaproteobacteria</taxon>
        <taxon>Hyphomicrobiales</taxon>
        <taxon>Brucellaceae</taxon>
        <taxon>Paenochrobactrum</taxon>
    </lineage>
</organism>
<dbReference type="PANTHER" id="PTHR42756">
    <property type="entry name" value="TRANSCRIPTIONAL REGULATOR, MARR"/>
    <property type="match status" value="1"/>
</dbReference>
<evidence type="ECO:0000256" key="3">
    <source>
        <dbReference type="ARBA" id="ARBA00023163"/>
    </source>
</evidence>
<evidence type="ECO:0000259" key="4">
    <source>
        <dbReference type="PROSITE" id="PS50995"/>
    </source>
</evidence>
<dbReference type="Proteomes" id="UP001424441">
    <property type="component" value="Unassembled WGS sequence"/>
</dbReference>
<dbReference type="Pfam" id="PF01047">
    <property type="entry name" value="MarR"/>
    <property type="match status" value="1"/>
</dbReference>
<dbReference type="InterPro" id="IPR036388">
    <property type="entry name" value="WH-like_DNA-bd_sf"/>
</dbReference>
<dbReference type="PROSITE" id="PS50995">
    <property type="entry name" value="HTH_MARR_2"/>
    <property type="match status" value="1"/>
</dbReference>
<keyword evidence="6" id="KW-1185">Reference proteome</keyword>
<gene>
    <name evidence="5" type="ORF">GCM10008943_21250</name>
</gene>
<dbReference type="InterPro" id="IPR000835">
    <property type="entry name" value="HTH_MarR-typ"/>
</dbReference>
<dbReference type="Gene3D" id="1.10.10.10">
    <property type="entry name" value="Winged helix-like DNA-binding domain superfamily/Winged helix DNA-binding domain"/>
    <property type="match status" value="1"/>
</dbReference>
<evidence type="ECO:0000256" key="2">
    <source>
        <dbReference type="ARBA" id="ARBA00023125"/>
    </source>
</evidence>
<reference evidence="5 6" key="1">
    <citation type="journal article" date="2019" name="Int. J. Syst. Evol. Microbiol.">
        <title>The Global Catalogue of Microorganisms (GCM) 10K type strain sequencing project: providing services to taxonomists for standard genome sequencing and annotation.</title>
        <authorList>
            <consortium name="The Broad Institute Genomics Platform"/>
            <consortium name="The Broad Institute Genome Sequencing Center for Infectious Disease"/>
            <person name="Wu L."/>
            <person name="Ma J."/>
        </authorList>
    </citation>
    <scope>NUCLEOTIDE SEQUENCE [LARGE SCALE GENOMIC DNA]</scope>
    <source>
        <strain evidence="5 6">JCM 15115</strain>
    </source>
</reference>
<accession>A0ABN1G794</accession>
<feature type="domain" description="HTH marR-type" evidence="4">
    <location>
        <begin position="7"/>
        <end position="139"/>
    </location>
</feature>
<keyword evidence="3" id="KW-0804">Transcription</keyword>
<keyword evidence="1" id="KW-0805">Transcription regulation</keyword>
<dbReference type="EMBL" id="BAAADE010000003">
    <property type="protein sequence ID" value="GAA0605394.1"/>
    <property type="molecule type" value="Genomic_DNA"/>
</dbReference>
<name>A0ABN1G794_9HYPH</name>
<evidence type="ECO:0000313" key="5">
    <source>
        <dbReference type="EMBL" id="GAA0605394.1"/>
    </source>
</evidence>
<dbReference type="PANTHER" id="PTHR42756:SF1">
    <property type="entry name" value="TRANSCRIPTIONAL REPRESSOR OF EMRAB OPERON"/>
    <property type="match status" value="1"/>
</dbReference>
<dbReference type="PRINTS" id="PR00598">
    <property type="entry name" value="HTHMARR"/>
</dbReference>
<sequence>MDIPVISSEFLEELTKVSRKIRTIFNKKVTEHGLTYPRARTLLRLIRKPYMKQSELAFELELEQATMVRLLDRLEENGVIERHPDPNDRRAKLLVLTPHGVEQAELVRSIGETMRKQMFQNIKAEELMACIEVFDRISANIDDMEKNDASA</sequence>
<dbReference type="SMART" id="SM00347">
    <property type="entry name" value="HTH_MARR"/>
    <property type="match status" value="1"/>
</dbReference>
<dbReference type="SUPFAM" id="SSF46785">
    <property type="entry name" value="Winged helix' DNA-binding domain"/>
    <property type="match status" value="1"/>
</dbReference>
<dbReference type="InterPro" id="IPR036390">
    <property type="entry name" value="WH_DNA-bd_sf"/>
</dbReference>
<evidence type="ECO:0000313" key="6">
    <source>
        <dbReference type="Proteomes" id="UP001424441"/>
    </source>
</evidence>
<keyword evidence="2" id="KW-0238">DNA-binding</keyword>
<evidence type="ECO:0000256" key="1">
    <source>
        <dbReference type="ARBA" id="ARBA00023015"/>
    </source>
</evidence>
<comment type="caution">
    <text evidence="5">The sequence shown here is derived from an EMBL/GenBank/DDBJ whole genome shotgun (WGS) entry which is preliminary data.</text>
</comment>